<dbReference type="InterPro" id="IPR038765">
    <property type="entry name" value="Papain-like_cys_pep_sf"/>
</dbReference>
<keyword evidence="3" id="KW-1185">Reference proteome</keyword>
<comment type="caution">
    <text evidence="2">The sequence shown here is derived from an EMBL/GenBank/DDBJ whole genome shotgun (WGS) entry which is preliminary data.</text>
</comment>
<evidence type="ECO:0008006" key="4">
    <source>
        <dbReference type="Google" id="ProtNLM"/>
    </source>
</evidence>
<feature type="compositionally biased region" description="Acidic residues" evidence="1">
    <location>
        <begin position="63"/>
        <end position="72"/>
    </location>
</feature>
<dbReference type="PANTHER" id="PTHR21646">
    <property type="entry name" value="UBIQUITIN CARBOXYL-TERMINAL HYDROLASE"/>
    <property type="match status" value="1"/>
</dbReference>
<feature type="compositionally biased region" description="Low complexity" evidence="1">
    <location>
        <begin position="27"/>
        <end position="40"/>
    </location>
</feature>
<sequence length="1004" mass="107757">MRDEALRDAAARRAADGDADADDVREAAALLCGGLPPAGDAAGGPPPPPTVGPRAAPAPEPEPVADTDDDGEPSSGDEAQAPPHEGPASRVEELLGGRFVSELRCPRCDHSSTTHESFVCVSLPLRRSAGAPPPRRMAVRLELTTPTPATSFESVLVAPGAPASEILHEVALARPGVDWTRLVLTEVWHHKIHKVFVLSEPVDEIAQADELVAYEVDEPSAFLPWTATQPVWRRPLASGTFGDLGFDALDAPGGAFGPFGVGATFYGEYYCSKEARACRFEVVGLEELEDKPDDERSCSLTDDDDDDRHSDGPAAAAPPPPPSAWVRVVFDFVSGTGAQGSYVLEGRFDGASRTARLGPEKWIEKPNKNSITMVAMTLRAAGAPRGGAAGPERLWGNVEQCGHVIAWPAGARRDPNEERLFEPWPGDEPGGDDDSRISSASSASASASSDPSLPRRPRRDASPASYFDGGGPTMSLADVGAPPRPRNRAPRSGDHVGVVVYHRVDDDDLAYHHRRGGLRGVPTLRSVPREPEPGAYLRLYETFAPAGEPYDARAHRPPRREPPYGRHAVDARRQTVHYGRDAERARDASRGRRRSATPDGDDDDHGESFPPRPTTPGPGDDGARASDDGYADYDDRYGDVQRPGLRGGAAWEAGRPLSPGPGDDGAYDDGRDDDGDDRRDDLAGFADAADQFGAYDGDEDDGLLPRQRPRREKRRTAKRLATAGVSWARAARTPDRDGDGPGSPPATTRKRDRGHGRRWDDDASSGDPSRRPATTTAPAEPAAARVYNGAARKRRTQAFARRFRAEDRMRAARAGDGGGDDDDDDLVEPLAGGLPRWGLEPERRRGDAPAGPRAEHALAQWRDGADRQAAGQDDGHDRLAALARAAAPAPGETLTLDRLLKLFSGRERLTPTTLRACLGRGEALARAVKQLRLAASPPVLVVHLKRFEMLGYHSAKLETCVAVHATAPADAGRFIDGDGDGADLLPLRRRHHYGTIEFGHYAPT</sequence>
<dbReference type="CDD" id="cd02257">
    <property type="entry name" value="Peptidase_C19"/>
    <property type="match status" value="1"/>
</dbReference>
<evidence type="ECO:0000313" key="2">
    <source>
        <dbReference type="EMBL" id="KAK7236266.1"/>
    </source>
</evidence>
<evidence type="ECO:0000256" key="1">
    <source>
        <dbReference type="SAM" id="MobiDB-lite"/>
    </source>
</evidence>
<name>A0ABR1FRD5_AURAN</name>
<feature type="region of interest" description="Disordered" evidence="1">
    <location>
        <begin position="1"/>
        <end position="89"/>
    </location>
</feature>
<organism evidence="2 3">
    <name type="scientific">Aureococcus anophagefferens</name>
    <name type="common">Harmful bloom alga</name>
    <dbReference type="NCBI Taxonomy" id="44056"/>
    <lineage>
        <taxon>Eukaryota</taxon>
        <taxon>Sar</taxon>
        <taxon>Stramenopiles</taxon>
        <taxon>Ochrophyta</taxon>
        <taxon>Pelagophyceae</taxon>
        <taxon>Pelagomonadales</taxon>
        <taxon>Pelagomonadaceae</taxon>
        <taxon>Aureococcus</taxon>
    </lineage>
</organism>
<feature type="compositionally biased region" description="Basic and acidic residues" evidence="1">
    <location>
        <begin position="550"/>
        <end position="590"/>
    </location>
</feature>
<feature type="region of interest" description="Disordered" evidence="1">
    <location>
        <begin position="548"/>
        <end position="854"/>
    </location>
</feature>
<dbReference type="InterPro" id="IPR050185">
    <property type="entry name" value="Ub_carboxyl-term_hydrolase"/>
</dbReference>
<accession>A0ABR1FRD5</accession>
<evidence type="ECO:0000313" key="3">
    <source>
        <dbReference type="Proteomes" id="UP001363151"/>
    </source>
</evidence>
<protein>
    <recommendedName>
        <fullName evidence="4">USP domain-containing protein</fullName>
    </recommendedName>
</protein>
<feature type="region of interest" description="Disordered" evidence="1">
    <location>
        <begin position="414"/>
        <end position="495"/>
    </location>
</feature>
<proteinExistence type="predicted"/>
<feature type="compositionally biased region" description="Low complexity" evidence="1">
    <location>
        <begin position="437"/>
        <end position="452"/>
    </location>
</feature>
<feature type="compositionally biased region" description="Low complexity" evidence="1">
    <location>
        <begin position="683"/>
        <end position="695"/>
    </location>
</feature>
<feature type="compositionally biased region" description="Basic and acidic residues" evidence="1">
    <location>
        <begin position="1"/>
        <end position="26"/>
    </location>
</feature>
<feature type="compositionally biased region" description="Low complexity" evidence="1">
    <location>
        <begin position="771"/>
        <end position="785"/>
    </location>
</feature>
<dbReference type="SUPFAM" id="SSF54001">
    <property type="entry name" value="Cysteine proteinases"/>
    <property type="match status" value="1"/>
</dbReference>
<feature type="compositionally biased region" description="Pro residues" evidence="1">
    <location>
        <begin position="44"/>
        <end position="62"/>
    </location>
</feature>
<dbReference type="Proteomes" id="UP001363151">
    <property type="component" value="Unassembled WGS sequence"/>
</dbReference>
<feature type="compositionally biased region" description="Acidic residues" evidence="1">
    <location>
        <begin position="665"/>
        <end position="675"/>
    </location>
</feature>
<feature type="region of interest" description="Disordered" evidence="1">
    <location>
        <begin position="291"/>
        <end position="322"/>
    </location>
</feature>
<dbReference type="Gene3D" id="3.90.70.10">
    <property type="entry name" value="Cysteine proteinases"/>
    <property type="match status" value="2"/>
</dbReference>
<gene>
    <name evidence="2" type="ORF">SO694_000611117</name>
</gene>
<feature type="compositionally biased region" description="Acidic residues" evidence="1">
    <location>
        <begin position="818"/>
        <end position="827"/>
    </location>
</feature>
<feature type="compositionally biased region" description="Basic and acidic residues" evidence="1">
    <location>
        <begin position="621"/>
        <end position="639"/>
    </location>
</feature>
<feature type="compositionally biased region" description="Basic residues" evidence="1">
    <location>
        <begin position="707"/>
        <end position="718"/>
    </location>
</feature>
<reference evidence="2 3" key="1">
    <citation type="submission" date="2024-03" db="EMBL/GenBank/DDBJ databases">
        <title>Aureococcus anophagefferens CCMP1851 and Kratosvirus quantuckense: Draft genome of a second virus-susceptible host strain in the model system.</title>
        <authorList>
            <person name="Chase E."/>
            <person name="Truchon A.R."/>
            <person name="Schepens W."/>
            <person name="Wilhelm S.W."/>
        </authorList>
    </citation>
    <scope>NUCLEOTIDE SEQUENCE [LARGE SCALE GENOMIC DNA]</scope>
    <source>
        <strain evidence="2 3">CCMP1851</strain>
    </source>
</reference>
<dbReference type="EMBL" id="JBBJCI010000285">
    <property type="protein sequence ID" value="KAK7236266.1"/>
    <property type="molecule type" value="Genomic_DNA"/>
</dbReference>